<dbReference type="InterPro" id="IPR036390">
    <property type="entry name" value="WH_DNA-bd_sf"/>
</dbReference>
<dbReference type="GO" id="GO:0006446">
    <property type="term" value="P:regulation of translational initiation"/>
    <property type="evidence" value="ECO:0007669"/>
    <property type="project" value="InterPro"/>
</dbReference>
<dbReference type="GO" id="GO:0003723">
    <property type="term" value="F:RNA binding"/>
    <property type="evidence" value="ECO:0007669"/>
    <property type="project" value="UniProtKB-UniRule"/>
</dbReference>
<proteinExistence type="inferred from homology"/>
<dbReference type="AlphaFoldDB" id="A0A6P6EIE8"/>
<dbReference type="PANTHER" id="PTHR13022:SF0">
    <property type="entry name" value="EUKARYOTIC TRANSLATION INITIATION FACTOR 3 SUBUNIT K"/>
    <property type="match status" value="1"/>
</dbReference>
<dbReference type="GO" id="GO:0005852">
    <property type="term" value="C:eukaryotic translation initiation factor 3 complex"/>
    <property type="evidence" value="ECO:0007669"/>
    <property type="project" value="UniProtKB-UniRule"/>
</dbReference>
<dbReference type="FunFam" id="1.10.10.10:FF:000212">
    <property type="entry name" value="Eukaryotic translation initiation factor 3 subunit K"/>
    <property type="match status" value="1"/>
</dbReference>
<accession>A0A6P6EIE8</accession>
<organism evidence="7 8">
    <name type="scientific">Octodon degus</name>
    <name type="common">Degu</name>
    <name type="synonym">Sciurus degus</name>
    <dbReference type="NCBI Taxonomy" id="10160"/>
    <lineage>
        <taxon>Eukaryota</taxon>
        <taxon>Metazoa</taxon>
        <taxon>Chordata</taxon>
        <taxon>Craniata</taxon>
        <taxon>Vertebrata</taxon>
        <taxon>Euteleostomi</taxon>
        <taxon>Mammalia</taxon>
        <taxon>Eutheria</taxon>
        <taxon>Euarchontoglires</taxon>
        <taxon>Glires</taxon>
        <taxon>Rodentia</taxon>
        <taxon>Hystricomorpha</taxon>
        <taxon>Octodontidae</taxon>
        <taxon>Octodon</taxon>
    </lineage>
</organism>
<dbReference type="InterPro" id="IPR009374">
    <property type="entry name" value="eIF3k"/>
</dbReference>
<dbReference type="GeneID" id="101581793"/>
<dbReference type="InterPro" id="IPR036388">
    <property type="entry name" value="WH-like_DNA-bd_sf"/>
</dbReference>
<protein>
    <recommendedName>
        <fullName evidence="5">Eukaryotic translation initiation factor 3 subunit K</fullName>
        <shortName evidence="5">eIF3k</shortName>
    </recommendedName>
    <alternativeName>
        <fullName evidence="5">Eukaryotic translation initiation factor 3 subunit 12</fullName>
    </alternativeName>
    <alternativeName>
        <fullName evidence="5">eIF-3 p25</fullName>
    </alternativeName>
</protein>
<dbReference type="GO" id="GO:0033290">
    <property type="term" value="C:eukaryotic 48S preinitiation complex"/>
    <property type="evidence" value="ECO:0007669"/>
    <property type="project" value="UniProtKB-UniRule"/>
</dbReference>
<dbReference type="GO" id="GO:0003743">
    <property type="term" value="F:translation initiation factor activity"/>
    <property type="evidence" value="ECO:0007669"/>
    <property type="project" value="UniProtKB-UniRule"/>
</dbReference>
<dbReference type="HAMAP" id="MF_03010">
    <property type="entry name" value="eIF3k"/>
    <property type="match status" value="1"/>
</dbReference>
<feature type="domain" description="PCI" evidence="6">
    <location>
        <begin position="42"/>
        <end position="204"/>
    </location>
</feature>
<dbReference type="Gene3D" id="1.25.40.250">
    <property type="entry name" value="ARM repeat, domain 1"/>
    <property type="match status" value="1"/>
</dbReference>
<keyword evidence="5" id="KW-0539">Nucleus</keyword>
<sequence>MVMFEQMKANVGKLLKGIDRYNAENLTTLEHYVETQAKENAYDLEANLAVLKFYQFNPAFFQTMVTAQILLKAFTNLPHTNFTLCKCMIDQTHQEVRPIHQIVHLGNLLETFHFQAFWQALDENMDLLEGITGFEDYVRKFICHVMGITYQHIDRWLLAEMLVDLSDNQLKVCMRKYGWSADELGQTSICSQEESIQPKNIMEKVDFDSVSSIMASFQ</sequence>
<comment type="similarity">
    <text evidence="5">Belongs to the eIF-3 subunit K family.</text>
</comment>
<name>A0A6P6EIE8_OCTDE</name>
<evidence type="ECO:0000256" key="5">
    <source>
        <dbReference type="HAMAP-Rule" id="MF_03010"/>
    </source>
</evidence>
<comment type="subcellular location">
    <subcellularLocation>
        <location evidence="5">Nucleus</location>
    </subcellularLocation>
    <subcellularLocation>
        <location evidence="5">Cytoplasm</location>
    </subcellularLocation>
</comment>
<dbReference type="SUPFAM" id="SSF46785">
    <property type="entry name" value="Winged helix' DNA-binding domain"/>
    <property type="match status" value="1"/>
</dbReference>
<dbReference type="RefSeq" id="XP_023572109.1">
    <property type="nucleotide sequence ID" value="XM_023716341.1"/>
</dbReference>
<dbReference type="InterPro" id="IPR000717">
    <property type="entry name" value="PCI_dom"/>
</dbReference>
<dbReference type="SUPFAM" id="SSF48371">
    <property type="entry name" value="ARM repeat"/>
    <property type="match status" value="1"/>
</dbReference>
<reference evidence="8" key="1">
    <citation type="submission" date="2025-08" db="UniProtKB">
        <authorList>
            <consortium name="RefSeq"/>
        </authorList>
    </citation>
    <scope>IDENTIFICATION</scope>
</reference>
<dbReference type="Proteomes" id="UP000515203">
    <property type="component" value="Unplaced"/>
</dbReference>
<dbReference type="InterPro" id="IPR033464">
    <property type="entry name" value="CSN8_PSD8_EIF3K"/>
</dbReference>
<comment type="function">
    <text evidence="4 5">Component of the eukaryotic translation initiation factor 3 (eIF-3) complex, which is required for several steps in the initiation of protein synthesis. The eIF-3 complex associates with the 40S ribosome and facilitates the recruitment of eIF-1, eIF-1A, eIF-2:GTP:methionyl-tRNAi and eIF-5 to form the 43S pre-initiation complex (43S PIC). The eIF-3 complex stimulates mRNA recruitment to the 43S PIC and scanning of the mRNA for AUG recognition. The eIF-3 complex is also required for disassembly and recycling of post-termination ribosomal complexes and subsequently prevents premature joining of the 40S and 60S ribosomal subunits prior to initiation. The eIF-3 complex specifically targets and initiates translation of a subset of mRNAs involved in cell proliferation, including cell cycling, differentiation and apoptosis, and uses different modes of RNA stem-loop binding to exert either translational activation or repression.</text>
</comment>
<keyword evidence="2 5" id="KW-0396">Initiation factor</keyword>
<gene>
    <name evidence="8" type="primary">LOC101581793</name>
    <name evidence="5" type="synonym">EIF3K</name>
    <name evidence="5" type="synonym">EIF3S12</name>
</gene>
<dbReference type="GO" id="GO:0043022">
    <property type="term" value="F:ribosome binding"/>
    <property type="evidence" value="ECO:0007669"/>
    <property type="project" value="InterPro"/>
</dbReference>
<evidence type="ECO:0000259" key="6">
    <source>
        <dbReference type="PROSITE" id="PS50250"/>
    </source>
</evidence>
<dbReference type="Gene3D" id="1.10.10.10">
    <property type="entry name" value="Winged helix-like DNA-binding domain superfamily/Winged helix DNA-binding domain"/>
    <property type="match status" value="1"/>
</dbReference>
<dbReference type="PANTHER" id="PTHR13022">
    <property type="entry name" value="EUKARYOTIC TRANSLATION INITIATION FACTOR 3 SUBUNIT 11"/>
    <property type="match status" value="1"/>
</dbReference>
<dbReference type="GO" id="GO:0016282">
    <property type="term" value="C:eukaryotic 43S preinitiation complex"/>
    <property type="evidence" value="ECO:0007669"/>
    <property type="project" value="UniProtKB-UniRule"/>
</dbReference>
<dbReference type="InterPro" id="IPR016020">
    <property type="entry name" value="Transl_init_fac_sub12_N_euk"/>
</dbReference>
<dbReference type="OrthoDB" id="337745at2759"/>
<evidence type="ECO:0000256" key="1">
    <source>
        <dbReference type="ARBA" id="ARBA00022490"/>
    </source>
</evidence>
<evidence type="ECO:0000256" key="3">
    <source>
        <dbReference type="ARBA" id="ARBA00022917"/>
    </source>
</evidence>
<keyword evidence="1 5" id="KW-0963">Cytoplasm</keyword>
<dbReference type="GO" id="GO:0001732">
    <property type="term" value="P:formation of cytoplasmic translation initiation complex"/>
    <property type="evidence" value="ECO:0007669"/>
    <property type="project" value="UniProtKB-UniRule"/>
</dbReference>
<dbReference type="Pfam" id="PF10075">
    <property type="entry name" value="CSN8_PSD8_EIF3K"/>
    <property type="match status" value="1"/>
</dbReference>
<dbReference type="OMA" id="CALDENM"/>
<keyword evidence="3 5" id="KW-0648">Protein biosynthesis</keyword>
<dbReference type="InParanoid" id="A0A6P6EIE8"/>
<dbReference type="InterPro" id="IPR016024">
    <property type="entry name" value="ARM-type_fold"/>
</dbReference>
<evidence type="ECO:0000256" key="2">
    <source>
        <dbReference type="ARBA" id="ARBA00022540"/>
    </source>
</evidence>
<dbReference type="FunFam" id="1.25.40.250:FF:000001">
    <property type="entry name" value="Eukaryotic translation initiation factor 3 subunit K"/>
    <property type="match status" value="1"/>
</dbReference>
<evidence type="ECO:0000256" key="4">
    <source>
        <dbReference type="ARBA" id="ARBA00057041"/>
    </source>
</evidence>
<dbReference type="GO" id="GO:0005634">
    <property type="term" value="C:nucleus"/>
    <property type="evidence" value="ECO:0007669"/>
    <property type="project" value="UniProtKB-SubCell"/>
</dbReference>
<evidence type="ECO:0000313" key="8">
    <source>
        <dbReference type="RefSeq" id="XP_023572109.1"/>
    </source>
</evidence>
<evidence type="ECO:0000313" key="7">
    <source>
        <dbReference type="Proteomes" id="UP000515203"/>
    </source>
</evidence>
<dbReference type="PROSITE" id="PS50250">
    <property type="entry name" value="PCI"/>
    <property type="match status" value="1"/>
</dbReference>
<keyword evidence="7" id="KW-1185">Reference proteome</keyword>
<comment type="subunit">
    <text evidence="5">Component of the eukaryotic translation initiation factor 3 (eIF-3) complex, which is composed of 13 subunits: EIF3A, EIF3B, EIF3C, EIF3D, EIF3E, EIF3F, EIF3G, EIF3H, EIF3I, EIF3J, EIF3K, EIF3L and EIF3M. The eIF-3 complex appears to include 3 stable modules: module A is composed of EIF3A, EIF3B, EIF3G and EIF3I; module B is composed of EIF3F, EIF3H, and EIF3M; and module C is composed of EIF3C, EIF3D, EIF3E, EIF3K and EIF3L. EIF3C of module C binds EIF3B of module A and EIF3H of module B, thereby linking the three modules. EIF3J is a labile subunit that binds to the eIF-3 complex via EIF3B. The eIF-3 complex interacts with RPS6KB1 under conditions of nutrient depletion. Mitogenic stimulation leads to binding and activation of a complex composed of MTOR and RPTOR, leading to phosphorylation and release of RPS6KB1 and binding of EIF4B to eIF-3. Interacts with CCND3, but not with CCND1 and CCND2.</text>
</comment>